<gene>
    <name evidence="1" type="ORF">THII_3012</name>
</gene>
<dbReference type="STRING" id="40754.THII_3012"/>
<sequence>MTYSIDFRRKALLIKPREYLSVETTAERFGVGKMSVFRWSKQIEAQRK</sequence>
<dbReference type="EMBL" id="AP014633">
    <property type="protein sequence ID" value="BAP57309.1"/>
    <property type="molecule type" value="Genomic_DNA"/>
</dbReference>
<dbReference type="HOGENOM" id="CLU_3158863_0_0_6"/>
<dbReference type="Proteomes" id="UP000031623">
    <property type="component" value="Chromosome"/>
</dbReference>
<accession>A0A090AIV5</accession>
<keyword evidence="2" id="KW-1185">Reference proteome</keyword>
<name>A0A090AIV5_9GAMM</name>
<protein>
    <recommendedName>
        <fullName evidence="3">Transposase</fullName>
    </recommendedName>
</protein>
<organism evidence="1 2">
    <name type="scientific">Thioploca ingrica</name>
    <dbReference type="NCBI Taxonomy" id="40754"/>
    <lineage>
        <taxon>Bacteria</taxon>
        <taxon>Pseudomonadati</taxon>
        <taxon>Pseudomonadota</taxon>
        <taxon>Gammaproteobacteria</taxon>
        <taxon>Thiotrichales</taxon>
        <taxon>Thiotrichaceae</taxon>
        <taxon>Thioploca</taxon>
    </lineage>
</organism>
<dbReference type="AlphaFoldDB" id="A0A090AIV5"/>
<reference evidence="1" key="1">
    <citation type="journal article" date="2014" name="ISME J.">
        <title>Ecophysiology of Thioploca ingrica as revealed by the complete genome sequence supplemented with proteomic evidence.</title>
        <authorList>
            <person name="Kojima H."/>
            <person name="Ogura Y."/>
            <person name="Yamamoto N."/>
            <person name="Togashi T."/>
            <person name="Mori H."/>
            <person name="Watanabe T."/>
            <person name="Nemoto F."/>
            <person name="Kurokawa K."/>
            <person name="Hayashi T."/>
            <person name="Fukui M."/>
        </authorList>
    </citation>
    <scope>NUCLEOTIDE SEQUENCE [LARGE SCALE GENOMIC DNA]</scope>
</reference>
<proteinExistence type="predicted"/>
<evidence type="ECO:0000313" key="1">
    <source>
        <dbReference type="EMBL" id="BAP57309.1"/>
    </source>
</evidence>
<dbReference type="KEGG" id="tig:THII_3012"/>
<evidence type="ECO:0008006" key="3">
    <source>
        <dbReference type="Google" id="ProtNLM"/>
    </source>
</evidence>
<evidence type="ECO:0000313" key="2">
    <source>
        <dbReference type="Proteomes" id="UP000031623"/>
    </source>
</evidence>